<dbReference type="AlphaFoldDB" id="C5LA06"/>
<dbReference type="GO" id="GO:0004252">
    <property type="term" value="F:serine-type endopeptidase activity"/>
    <property type="evidence" value="ECO:0007669"/>
    <property type="project" value="UniProtKB-UniRule"/>
</dbReference>
<dbReference type="RefSeq" id="XP_002774446.1">
    <property type="nucleotide sequence ID" value="XM_002774400.1"/>
</dbReference>
<evidence type="ECO:0000313" key="11">
    <source>
        <dbReference type="EMBL" id="EER06262.1"/>
    </source>
</evidence>
<dbReference type="Proteomes" id="UP000007800">
    <property type="component" value="Unassembled WGS sequence"/>
</dbReference>
<keyword evidence="2 8" id="KW-0645">Protease</keyword>
<evidence type="ECO:0000256" key="2">
    <source>
        <dbReference type="ARBA" id="ARBA00022670"/>
    </source>
</evidence>
<dbReference type="InParanoid" id="C5LA06"/>
<reference evidence="11 12" key="1">
    <citation type="submission" date="2008-07" db="EMBL/GenBank/DDBJ databases">
        <authorList>
            <person name="El-Sayed N."/>
            <person name="Caler E."/>
            <person name="Inman J."/>
            <person name="Amedeo P."/>
            <person name="Hass B."/>
            <person name="Wortman J."/>
        </authorList>
    </citation>
    <scope>NUCLEOTIDE SEQUENCE [LARGE SCALE GENOMIC DNA]</scope>
    <source>
        <strain evidence="12">ATCC 50983 / TXsc</strain>
    </source>
</reference>
<evidence type="ECO:0000256" key="4">
    <source>
        <dbReference type="ARBA" id="ARBA00022825"/>
    </source>
</evidence>
<evidence type="ECO:0000256" key="6">
    <source>
        <dbReference type="ARBA" id="ARBA00023529"/>
    </source>
</evidence>
<proteinExistence type="inferred from homology"/>
<dbReference type="CDD" id="cd07473">
    <property type="entry name" value="Peptidases_S8_Subtilisin_like"/>
    <property type="match status" value="1"/>
</dbReference>
<dbReference type="OrthoDB" id="531541at2759"/>
<sequence length="489" mass="52968">MFFYWAVLAVSSLADDRVIVSISSLTSRRLIEGPVPVEGPPTDWVDIRDVPAILGRGDGARQLSSDKFEKCLTDVKDMLAIGMQWIDTAVAACELTVDELCESLLGLGEDYEVICERNGELGIVQSGRFEPGTMGVTNEVVSDSADDELVGSQWNLDEMHVAEAWKMTRLEGRPRREVVVAVVDTGVEYDHPDLVDSIFSDADCRHGYNFFDSDLDPRDVNGHGTHCAGILGATTNNAQGVAGIAPVKIMSLRAFDEMGKGDLLYSLQAVNYLVTLRVEVSSHSYTSDGTYRTLEAAMKRASDRGHLMFAAAGNDGRDITIARTYPCAYSETVELLMCVGATDIYARDRLARESNYGRYVDIAAPGVGIPSTYIGNVYAYMSGTSMATPHVAGVAALLSSLGVGPSDIKEVLLESSDTVYYPGGNRVGNFGKVNAAKAVELALTKPTVRPNGERSRPGRECIEIRSGAKQQSFIMVAFLLPLIFASHLY</sequence>
<feature type="active site" description="Charge relay system" evidence="8">
    <location>
        <position position="184"/>
    </location>
</feature>
<dbReference type="MEROPS" id="S08.032"/>
<dbReference type="PANTHER" id="PTHR43399:SF4">
    <property type="entry name" value="CELL WALL-ASSOCIATED PROTEASE"/>
    <property type="match status" value="1"/>
</dbReference>
<comment type="catalytic activity">
    <reaction evidence="6">
        <text>Hydrolysis of proteins with broad specificity for peptide bonds, and a preference for a large uncharged residue in P1. Hydrolyzes peptide amides.</text>
        <dbReference type="EC" id="3.4.21.62"/>
    </reaction>
</comment>
<organism evidence="12">
    <name type="scientific">Perkinsus marinus (strain ATCC 50983 / TXsc)</name>
    <dbReference type="NCBI Taxonomy" id="423536"/>
    <lineage>
        <taxon>Eukaryota</taxon>
        <taxon>Sar</taxon>
        <taxon>Alveolata</taxon>
        <taxon>Perkinsozoa</taxon>
        <taxon>Perkinsea</taxon>
        <taxon>Perkinsida</taxon>
        <taxon>Perkinsidae</taxon>
        <taxon>Perkinsus</taxon>
    </lineage>
</organism>
<dbReference type="InterPro" id="IPR023828">
    <property type="entry name" value="Peptidase_S8_Ser-AS"/>
</dbReference>
<dbReference type="PRINTS" id="PR00723">
    <property type="entry name" value="SUBTILISIN"/>
</dbReference>
<dbReference type="OMA" id="ANDQPRV"/>
<dbReference type="PROSITE" id="PS00136">
    <property type="entry name" value="SUBTILASE_ASP"/>
    <property type="match status" value="1"/>
</dbReference>
<evidence type="ECO:0000256" key="7">
    <source>
        <dbReference type="ARBA" id="ARBA00023619"/>
    </source>
</evidence>
<dbReference type="EMBL" id="GG680729">
    <property type="protein sequence ID" value="EER06262.1"/>
    <property type="molecule type" value="Genomic_DNA"/>
</dbReference>
<dbReference type="InterPro" id="IPR022398">
    <property type="entry name" value="Peptidase_S8_His-AS"/>
</dbReference>
<comment type="similarity">
    <text evidence="1 8 9">Belongs to the peptidase S8 family.</text>
</comment>
<dbReference type="Gene3D" id="3.40.50.200">
    <property type="entry name" value="Peptidase S8/S53 domain"/>
    <property type="match status" value="1"/>
</dbReference>
<feature type="domain" description="Peptidase S8/S53" evidence="10">
    <location>
        <begin position="176"/>
        <end position="419"/>
    </location>
</feature>
<feature type="active site" description="Charge relay system" evidence="8">
    <location>
        <position position="385"/>
    </location>
</feature>
<accession>C5LA06</accession>
<dbReference type="Pfam" id="PF00082">
    <property type="entry name" value="Peptidase_S8"/>
    <property type="match status" value="1"/>
</dbReference>
<dbReference type="PROSITE" id="PS51892">
    <property type="entry name" value="SUBTILASE"/>
    <property type="match status" value="1"/>
</dbReference>
<evidence type="ECO:0000259" key="10">
    <source>
        <dbReference type="Pfam" id="PF00082"/>
    </source>
</evidence>
<dbReference type="InterPro" id="IPR034204">
    <property type="entry name" value="PfSUB1-like_cat_dom"/>
</dbReference>
<dbReference type="PANTHER" id="PTHR43399">
    <property type="entry name" value="SUBTILISIN-RELATED"/>
    <property type="match status" value="1"/>
</dbReference>
<dbReference type="InterPro" id="IPR036852">
    <property type="entry name" value="Peptidase_S8/S53_dom_sf"/>
</dbReference>
<name>C5LA06_PERM5</name>
<keyword evidence="12" id="KW-1185">Reference proteome</keyword>
<evidence type="ECO:0000256" key="8">
    <source>
        <dbReference type="PROSITE-ProRule" id="PRU01240"/>
    </source>
</evidence>
<dbReference type="InterPro" id="IPR051048">
    <property type="entry name" value="Peptidase_S8/S53_subtilisin"/>
</dbReference>
<keyword evidence="5" id="KW-0865">Zymogen</keyword>
<evidence type="ECO:0000313" key="12">
    <source>
        <dbReference type="Proteomes" id="UP000007800"/>
    </source>
</evidence>
<evidence type="ECO:0000256" key="3">
    <source>
        <dbReference type="ARBA" id="ARBA00022801"/>
    </source>
</evidence>
<protein>
    <recommendedName>
        <fullName evidence="7">subtilisin</fullName>
        <ecNumber evidence="7">3.4.21.62</ecNumber>
    </recommendedName>
</protein>
<dbReference type="InterPro" id="IPR023827">
    <property type="entry name" value="Peptidase_S8_Asp-AS"/>
</dbReference>
<evidence type="ECO:0000256" key="9">
    <source>
        <dbReference type="RuleBase" id="RU003355"/>
    </source>
</evidence>
<keyword evidence="3 8" id="KW-0378">Hydrolase</keyword>
<dbReference type="EC" id="3.4.21.62" evidence="7"/>
<evidence type="ECO:0000256" key="5">
    <source>
        <dbReference type="ARBA" id="ARBA00023145"/>
    </source>
</evidence>
<evidence type="ECO:0000256" key="1">
    <source>
        <dbReference type="ARBA" id="ARBA00011073"/>
    </source>
</evidence>
<dbReference type="PROSITE" id="PS00138">
    <property type="entry name" value="SUBTILASE_SER"/>
    <property type="match status" value="1"/>
</dbReference>
<keyword evidence="4 8" id="KW-0720">Serine protease</keyword>
<dbReference type="GO" id="GO:0006508">
    <property type="term" value="P:proteolysis"/>
    <property type="evidence" value="ECO:0007669"/>
    <property type="project" value="UniProtKB-KW"/>
</dbReference>
<dbReference type="GeneID" id="9065224"/>
<dbReference type="SUPFAM" id="SSF52743">
    <property type="entry name" value="Subtilisin-like"/>
    <property type="match status" value="1"/>
</dbReference>
<dbReference type="PROSITE" id="PS00137">
    <property type="entry name" value="SUBTILASE_HIS"/>
    <property type="match status" value="1"/>
</dbReference>
<dbReference type="InterPro" id="IPR015500">
    <property type="entry name" value="Peptidase_S8_subtilisin-rel"/>
</dbReference>
<feature type="active site" description="Charge relay system" evidence="8">
    <location>
        <position position="223"/>
    </location>
</feature>
<dbReference type="InterPro" id="IPR000209">
    <property type="entry name" value="Peptidase_S8/S53_dom"/>
</dbReference>
<gene>
    <name evidence="11" type="ORF">Pmar_PMAR006027</name>
</gene>